<keyword evidence="3" id="KW-1185">Reference proteome</keyword>
<sequence length="103" mass="11411">MTRSAAPVSTFPGSQILAQFARSLISLAKAFKDRREVKNLAEFDERMLKDIGLTRSDVVSALAEPIHHHPSWVLVRCVGRPAEVLRSTAARKPRPVVPLVSRV</sequence>
<proteinExistence type="predicted"/>
<comment type="caution">
    <text evidence="2">The sequence shown here is derived from an EMBL/GenBank/DDBJ whole genome shotgun (WGS) entry which is preliminary data.</text>
</comment>
<dbReference type="OrthoDB" id="7861975at2"/>
<dbReference type="Pfam" id="PF06568">
    <property type="entry name" value="YjiS-like"/>
    <property type="match status" value="1"/>
</dbReference>
<dbReference type="PATRIC" id="fig|1225564.3.peg.5601"/>
<gene>
    <name evidence="2" type="ORF">AA309_21260</name>
</gene>
<dbReference type="AlphaFoldDB" id="A0A0H1RF22"/>
<dbReference type="Proteomes" id="UP000035489">
    <property type="component" value="Unassembled WGS sequence"/>
</dbReference>
<organism evidence="2 3">
    <name type="scientific">Microvirga vignae</name>
    <dbReference type="NCBI Taxonomy" id="1225564"/>
    <lineage>
        <taxon>Bacteria</taxon>
        <taxon>Pseudomonadati</taxon>
        <taxon>Pseudomonadota</taxon>
        <taxon>Alphaproteobacteria</taxon>
        <taxon>Hyphomicrobiales</taxon>
        <taxon>Methylobacteriaceae</taxon>
        <taxon>Microvirga</taxon>
    </lineage>
</organism>
<dbReference type="RefSeq" id="WP_047191029.1">
    <property type="nucleotide sequence ID" value="NZ_LCYG01000057.1"/>
</dbReference>
<dbReference type="InterPro" id="IPR009506">
    <property type="entry name" value="YjiS-like"/>
</dbReference>
<protein>
    <recommendedName>
        <fullName evidence="1">YjiS-like domain-containing protein</fullName>
    </recommendedName>
</protein>
<evidence type="ECO:0000313" key="3">
    <source>
        <dbReference type="Proteomes" id="UP000035489"/>
    </source>
</evidence>
<name>A0A0H1RF22_9HYPH</name>
<dbReference type="EMBL" id="LCYG01000057">
    <property type="protein sequence ID" value="KLK91207.1"/>
    <property type="molecule type" value="Genomic_DNA"/>
</dbReference>
<evidence type="ECO:0000313" key="2">
    <source>
        <dbReference type="EMBL" id="KLK91207.1"/>
    </source>
</evidence>
<feature type="domain" description="YjiS-like" evidence="1">
    <location>
        <begin position="33"/>
        <end position="58"/>
    </location>
</feature>
<reference evidence="2 3" key="1">
    <citation type="submission" date="2015-05" db="EMBL/GenBank/DDBJ databases">
        <title>Draft genome sequence of Microvirga vignae strain BR3299, a novel nitrogen fixing bacteria isolated from Brazil semi-aired region.</title>
        <authorList>
            <person name="Zilli J.E."/>
            <person name="Passos S.R."/>
            <person name="Leite J."/>
            <person name="Baldani J.I."/>
            <person name="Xavier G.R."/>
            <person name="Rumjaneck N.G."/>
            <person name="Simoes-Araujo J.L."/>
        </authorList>
    </citation>
    <scope>NUCLEOTIDE SEQUENCE [LARGE SCALE GENOMIC DNA]</scope>
    <source>
        <strain evidence="2 3">BR3299</strain>
    </source>
</reference>
<accession>A0A0H1RF22</accession>
<evidence type="ECO:0000259" key="1">
    <source>
        <dbReference type="Pfam" id="PF06568"/>
    </source>
</evidence>